<name>A0ACC1N2Z7_9HYPO</name>
<organism evidence="1 2">
    <name type="scientific">Zarea fungicola</name>
    <dbReference type="NCBI Taxonomy" id="93591"/>
    <lineage>
        <taxon>Eukaryota</taxon>
        <taxon>Fungi</taxon>
        <taxon>Dikarya</taxon>
        <taxon>Ascomycota</taxon>
        <taxon>Pezizomycotina</taxon>
        <taxon>Sordariomycetes</taxon>
        <taxon>Hypocreomycetidae</taxon>
        <taxon>Hypocreales</taxon>
        <taxon>Cordycipitaceae</taxon>
        <taxon>Zarea</taxon>
    </lineage>
</organism>
<dbReference type="EMBL" id="JANJQO010001045">
    <property type="protein sequence ID" value="KAJ2972996.1"/>
    <property type="molecule type" value="Genomic_DNA"/>
</dbReference>
<evidence type="ECO:0000313" key="2">
    <source>
        <dbReference type="Proteomes" id="UP001143910"/>
    </source>
</evidence>
<gene>
    <name evidence="1" type="ORF">NQ176_g6845</name>
</gene>
<reference evidence="1" key="1">
    <citation type="submission" date="2022-08" db="EMBL/GenBank/DDBJ databases">
        <title>Genome Sequence of Lecanicillium fungicola.</title>
        <authorList>
            <person name="Buettner E."/>
        </authorList>
    </citation>
    <scope>NUCLEOTIDE SEQUENCE</scope>
    <source>
        <strain evidence="1">Babe33</strain>
    </source>
</reference>
<protein>
    <submittedName>
        <fullName evidence="1">Uncharacterized protein</fullName>
    </submittedName>
</protein>
<dbReference type="Proteomes" id="UP001143910">
    <property type="component" value="Unassembled WGS sequence"/>
</dbReference>
<sequence>MTSLKSLLLLAVYISQAAAMPGNEIEARGCNKVRNAQVITYSGPSYILSADDWAARENATLNNTPWDAPAGVPRITLEPGQLLDFGLTDLTKRDGNRFIGAFAGYGCFQGTFIAGVKNFGCGTGCITITTEALSGIVQQQRHGGDYPTMDVWARGGCQGNRLQHFGVESTSSCTNVNNCSGYLSFIGYYSC</sequence>
<keyword evidence="2" id="KW-1185">Reference proteome</keyword>
<accession>A0ACC1N2Z7</accession>
<proteinExistence type="predicted"/>
<evidence type="ECO:0000313" key="1">
    <source>
        <dbReference type="EMBL" id="KAJ2972996.1"/>
    </source>
</evidence>
<comment type="caution">
    <text evidence="1">The sequence shown here is derived from an EMBL/GenBank/DDBJ whole genome shotgun (WGS) entry which is preliminary data.</text>
</comment>